<proteinExistence type="predicted"/>
<dbReference type="GO" id="GO:0044715">
    <property type="term" value="F:8-oxo-dGDP phosphatase activity"/>
    <property type="evidence" value="ECO:0007669"/>
    <property type="project" value="UniProtKB-ARBA"/>
</dbReference>
<dbReference type="Proteomes" id="UP000269276">
    <property type="component" value="Unassembled WGS sequence"/>
</dbReference>
<dbReference type="InterPro" id="IPR015797">
    <property type="entry name" value="NUDIX_hydrolase-like_dom_sf"/>
</dbReference>
<sequence>MAMSGYKTTYLDLVRDTDKCVENVHKRRNDPAAKDSYYELYLPYDDTPHGYLLEETVARMPWTNRFAVQHEHPRSVTVHDTSGGKDTSKAVNEAFAEVINECVDRKLFHLLDGKHSEPFAILGANYPAYLERFAAALFGTMQCGASMVCYTNTPEGMKLWIPRRAAHLYTGANMLDTTVAGGVKAGAAPLETLIREADEEASLPEDLVRRLVRARGVLTCMQTTGPEFKGEKGLVLPDVNYVYDMELPEGVTPKPHDEEVKDYYCMSVSEVQAALLNREFKEGPALVVIDFLMRHNIITPETEPDYVDISMHLHRRLPFRIAPSKSR</sequence>
<dbReference type="SUPFAM" id="SSF55811">
    <property type="entry name" value="Nudix"/>
    <property type="match status" value="1"/>
</dbReference>
<reference evidence="2 3" key="1">
    <citation type="journal article" date="2018" name="BMC Genomics">
        <title>Genomic evidence for intraspecific hybridization in a clonal and extremely halotolerant yeast.</title>
        <authorList>
            <person name="Gostincar C."/>
            <person name="Stajich J.E."/>
            <person name="Zupancic J."/>
            <person name="Zalar P."/>
            <person name="Gunde-Cimerman N."/>
        </authorList>
    </citation>
    <scope>NUCLEOTIDE SEQUENCE [LARGE SCALE GENOMIC DNA]</scope>
    <source>
        <strain evidence="2 3">EXF-2682</strain>
    </source>
</reference>
<dbReference type="AlphaFoldDB" id="A0A3M7DJH5"/>
<organism evidence="2 3">
    <name type="scientific">Hortaea werneckii</name>
    <name type="common">Black yeast</name>
    <name type="synonym">Cladosporium werneckii</name>
    <dbReference type="NCBI Taxonomy" id="91943"/>
    <lineage>
        <taxon>Eukaryota</taxon>
        <taxon>Fungi</taxon>
        <taxon>Dikarya</taxon>
        <taxon>Ascomycota</taxon>
        <taxon>Pezizomycotina</taxon>
        <taxon>Dothideomycetes</taxon>
        <taxon>Dothideomycetidae</taxon>
        <taxon>Mycosphaerellales</taxon>
        <taxon>Teratosphaeriaceae</taxon>
        <taxon>Hortaea</taxon>
    </lineage>
</organism>
<evidence type="ECO:0000313" key="3">
    <source>
        <dbReference type="Proteomes" id="UP000269276"/>
    </source>
</evidence>
<dbReference type="PROSITE" id="PS51462">
    <property type="entry name" value="NUDIX"/>
    <property type="match status" value="1"/>
</dbReference>
<dbReference type="EMBL" id="QWIP01000423">
    <property type="protein sequence ID" value="RMY64096.1"/>
    <property type="molecule type" value="Genomic_DNA"/>
</dbReference>
<dbReference type="InterPro" id="IPR000086">
    <property type="entry name" value="NUDIX_hydrolase_dom"/>
</dbReference>
<dbReference type="CDD" id="cd03676">
    <property type="entry name" value="NUDIX_Tnr3_like"/>
    <property type="match status" value="1"/>
</dbReference>
<gene>
    <name evidence="2" type="ORF">D0863_10056</name>
</gene>
<feature type="domain" description="Nudix hydrolase" evidence="1">
    <location>
        <begin position="141"/>
        <end position="290"/>
    </location>
</feature>
<dbReference type="OrthoDB" id="10261522at2759"/>
<dbReference type="Pfam" id="PF00293">
    <property type="entry name" value="NUDIX"/>
    <property type="match status" value="1"/>
</dbReference>
<comment type="caution">
    <text evidence="2">The sequence shown here is derived from an EMBL/GenBank/DDBJ whole genome shotgun (WGS) entry which is preliminary data.</text>
</comment>
<protein>
    <recommendedName>
        <fullName evidence="1">Nudix hydrolase domain-containing protein</fullName>
    </recommendedName>
</protein>
<dbReference type="Gene3D" id="3.90.79.10">
    <property type="entry name" value="Nucleoside Triphosphate Pyrophosphohydrolase"/>
    <property type="match status" value="1"/>
</dbReference>
<name>A0A3M7DJH5_HORWE</name>
<accession>A0A3M7DJH5</accession>
<evidence type="ECO:0000313" key="2">
    <source>
        <dbReference type="EMBL" id="RMY64096.1"/>
    </source>
</evidence>
<evidence type="ECO:0000259" key="1">
    <source>
        <dbReference type="PROSITE" id="PS51462"/>
    </source>
</evidence>
<dbReference type="FunFam" id="3.90.79.10:FF:000019">
    <property type="entry name" value="Thiamin pyrophosphokinase, putative"/>
    <property type="match status" value="1"/>
</dbReference>